<feature type="transmembrane region" description="Helical" evidence="8">
    <location>
        <begin position="131"/>
        <end position="156"/>
    </location>
</feature>
<dbReference type="OrthoDB" id="1470350at2759"/>
<dbReference type="PRINTS" id="PR00385">
    <property type="entry name" value="P450"/>
</dbReference>
<dbReference type="PANTHER" id="PTHR24305">
    <property type="entry name" value="CYTOCHROME P450"/>
    <property type="match status" value="1"/>
</dbReference>
<evidence type="ECO:0000256" key="7">
    <source>
        <dbReference type="RuleBase" id="RU000461"/>
    </source>
</evidence>
<comment type="cofactor">
    <cofactor evidence="1 6">
        <name>heme</name>
        <dbReference type="ChEBI" id="CHEBI:30413"/>
    </cofactor>
</comment>
<feature type="transmembrane region" description="Helical" evidence="8">
    <location>
        <begin position="102"/>
        <end position="125"/>
    </location>
</feature>
<dbReference type="CDD" id="cd11059">
    <property type="entry name" value="CYP_fungal"/>
    <property type="match status" value="1"/>
</dbReference>
<feature type="binding site" description="axial binding residue" evidence="6">
    <location>
        <position position="622"/>
    </location>
    <ligand>
        <name>heme</name>
        <dbReference type="ChEBI" id="CHEBI:30413"/>
    </ligand>
    <ligandPart>
        <name>Fe</name>
        <dbReference type="ChEBI" id="CHEBI:18248"/>
    </ligandPart>
</feature>
<evidence type="ECO:0000256" key="1">
    <source>
        <dbReference type="ARBA" id="ARBA00001971"/>
    </source>
</evidence>
<dbReference type="GeneID" id="70184768"/>
<dbReference type="PANTHER" id="PTHR24305:SF166">
    <property type="entry name" value="CYTOCHROME P450 12A4, MITOCHONDRIAL-RELATED"/>
    <property type="match status" value="1"/>
</dbReference>
<dbReference type="Pfam" id="PF00067">
    <property type="entry name" value="p450"/>
    <property type="match status" value="1"/>
</dbReference>
<dbReference type="EMBL" id="JAGTJQ010000010">
    <property type="protein sequence ID" value="KAH7020933.1"/>
    <property type="molecule type" value="Genomic_DNA"/>
</dbReference>
<dbReference type="GO" id="GO:0004497">
    <property type="term" value="F:monooxygenase activity"/>
    <property type="evidence" value="ECO:0007669"/>
    <property type="project" value="UniProtKB-KW"/>
</dbReference>
<dbReference type="InterPro" id="IPR050121">
    <property type="entry name" value="Cytochrome_P450_monoxygenase"/>
</dbReference>
<dbReference type="RefSeq" id="XP_046007134.1">
    <property type="nucleotide sequence ID" value="XM_046155222.1"/>
</dbReference>
<dbReference type="PROSITE" id="PS00086">
    <property type="entry name" value="CYTOCHROME_P450"/>
    <property type="match status" value="1"/>
</dbReference>
<evidence type="ECO:0000313" key="10">
    <source>
        <dbReference type="Proteomes" id="UP000756346"/>
    </source>
</evidence>
<keyword evidence="7" id="KW-0560">Oxidoreductase</keyword>
<evidence type="ECO:0000256" key="2">
    <source>
        <dbReference type="ARBA" id="ARBA00010617"/>
    </source>
</evidence>
<dbReference type="InterPro" id="IPR036396">
    <property type="entry name" value="Cyt_P450_sf"/>
</dbReference>
<keyword evidence="7" id="KW-0503">Monooxygenase</keyword>
<proteinExistence type="inferred from homology"/>
<keyword evidence="8" id="KW-0812">Transmembrane</keyword>
<dbReference type="Proteomes" id="UP000756346">
    <property type="component" value="Unassembled WGS sequence"/>
</dbReference>
<evidence type="ECO:0000256" key="4">
    <source>
        <dbReference type="ARBA" id="ARBA00022723"/>
    </source>
</evidence>
<keyword evidence="3 6" id="KW-0349">Heme</keyword>
<dbReference type="AlphaFoldDB" id="A0A9P8XYL7"/>
<protein>
    <submittedName>
        <fullName evidence="9">Cytochrome P450</fullName>
    </submittedName>
</protein>
<dbReference type="InterPro" id="IPR017972">
    <property type="entry name" value="Cyt_P450_CS"/>
</dbReference>
<dbReference type="SUPFAM" id="SSF48264">
    <property type="entry name" value="Cytochrome P450"/>
    <property type="match status" value="1"/>
</dbReference>
<dbReference type="InterPro" id="IPR001128">
    <property type="entry name" value="Cyt_P450"/>
</dbReference>
<evidence type="ECO:0000256" key="6">
    <source>
        <dbReference type="PIRSR" id="PIRSR602401-1"/>
    </source>
</evidence>
<keyword evidence="4 6" id="KW-0479">Metal-binding</keyword>
<keyword evidence="8" id="KW-1133">Transmembrane helix</keyword>
<dbReference type="Gene3D" id="1.10.630.10">
    <property type="entry name" value="Cytochrome P450"/>
    <property type="match status" value="1"/>
</dbReference>
<keyword evidence="10" id="KW-1185">Reference proteome</keyword>
<dbReference type="GO" id="GO:0005506">
    <property type="term" value="F:iron ion binding"/>
    <property type="evidence" value="ECO:0007669"/>
    <property type="project" value="InterPro"/>
</dbReference>
<dbReference type="GO" id="GO:0020037">
    <property type="term" value="F:heme binding"/>
    <property type="evidence" value="ECO:0007669"/>
    <property type="project" value="InterPro"/>
</dbReference>
<evidence type="ECO:0000256" key="3">
    <source>
        <dbReference type="ARBA" id="ARBA00022617"/>
    </source>
</evidence>
<reference evidence="9" key="1">
    <citation type="journal article" date="2021" name="Nat. Commun.">
        <title>Genetic determinants of endophytism in the Arabidopsis root mycobiome.</title>
        <authorList>
            <person name="Mesny F."/>
            <person name="Miyauchi S."/>
            <person name="Thiergart T."/>
            <person name="Pickel B."/>
            <person name="Atanasova L."/>
            <person name="Karlsson M."/>
            <person name="Huettel B."/>
            <person name="Barry K.W."/>
            <person name="Haridas S."/>
            <person name="Chen C."/>
            <person name="Bauer D."/>
            <person name="Andreopoulos W."/>
            <person name="Pangilinan J."/>
            <person name="LaButti K."/>
            <person name="Riley R."/>
            <person name="Lipzen A."/>
            <person name="Clum A."/>
            <person name="Drula E."/>
            <person name="Henrissat B."/>
            <person name="Kohler A."/>
            <person name="Grigoriev I.V."/>
            <person name="Martin F.M."/>
            <person name="Hacquard S."/>
        </authorList>
    </citation>
    <scope>NUCLEOTIDE SEQUENCE</scope>
    <source>
        <strain evidence="9">MPI-CAGE-CH-0230</strain>
    </source>
</reference>
<sequence length="676" mass="75467">MSASGLQAPPVLGRQRWVGPAESLEKLITPAVGHYNLDVTFGTQCHLPLPHKSETACVYGKPAHANRLVARQWWRSHTQRFSRAVPCCEHTRRMFIFALLEARFLAACLAASPFLLQLVLYPAVLSPSSRLILAFVQLYTTTACVAAVALLYKLLLYPFFLSPLSRLPQPHWSCSITSAWILWARFSGRENRTLQKLHRKYGPVVRIGPAEVSVNSLEAVKTVYQGGFDKHSWYDVFNNYGVPNTFSSTQSKHHSVRKRMVSNVYSKSYIATSPATHAQGNVIVNDRLMPLLQKSASQKQQPHGINVHSLFCAVAMDFITAYCFGISRSSNFIQDKNYRDHWLKLYMTRKGYGFFEQELPYLESLVRRTGFSLTPAWVRATNEELQGWCKSKSDAAVEYVHRTTGSSAPLDASNEPVVVRAMLAGIDREARNNGESSLIHSTAVQHPELSVASEVLDHVLAGQETTGVSLTYLSWHLSQSPDLQRELREELRSAFPSPFSVQLDGNGEDAKLHIPDAKRLDALPVLHAVIMETVRRYAPAGGPEPRVVPASSSVIAGQEIPGGTRISASAYNLHRDERAYPDPLKWDHTRWLRTVVGAEGDEGESAVANRHFWGFSSGGRMCLGSNFAMHEMKLVVAAIWANYVTHIVDDVGIEQTDAYTGHPRSNSLYLRFERVI</sequence>
<dbReference type="GO" id="GO:0016705">
    <property type="term" value="F:oxidoreductase activity, acting on paired donors, with incorporation or reduction of molecular oxygen"/>
    <property type="evidence" value="ECO:0007669"/>
    <property type="project" value="InterPro"/>
</dbReference>
<gene>
    <name evidence="9" type="ORF">B0I36DRAFT_333455</name>
</gene>
<evidence type="ECO:0000256" key="5">
    <source>
        <dbReference type="ARBA" id="ARBA00023004"/>
    </source>
</evidence>
<keyword evidence="8" id="KW-0472">Membrane</keyword>
<name>A0A9P8XYL7_9PEZI</name>
<keyword evidence="5 6" id="KW-0408">Iron</keyword>
<evidence type="ECO:0000313" key="9">
    <source>
        <dbReference type="EMBL" id="KAH7020933.1"/>
    </source>
</evidence>
<dbReference type="PRINTS" id="PR00463">
    <property type="entry name" value="EP450I"/>
</dbReference>
<comment type="caution">
    <text evidence="9">The sequence shown here is derived from an EMBL/GenBank/DDBJ whole genome shotgun (WGS) entry which is preliminary data.</text>
</comment>
<comment type="similarity">
    <text evidence="2 7">Belongs to the cytochrome P450 family.</text>
</comment>
<evidence type="ECO:0000256" key="8">
    <source>
        <dbReference type="SAM" id="Phobius"/>
    </source>
</evidence>
<accession>A0A9P8XYL7</accession>
<organism evidence="9 10">
    <name type="scientific">Microdochium trichocladiopsis</name>
    <dbReference type="NCBI Taxonomy" id="1682393"/>
    <lineage>
        <taxon>Eukaryota</taxon>
        <taxon>Fungi</taxon>
        <taxon>Dikarya</taxon>
        <taxon>Ascomycota</taxon>
        <taxon>Pezizomycotina</taxon>
        <taxon>Sordariomycetes</taxon>
        <taxon>Xylariomycetidae</taxon>
        <taxon>Xylariales</taxon>
        <taxon>Microdochiaceae</taxon>
        <taxon>Microdochium</taxon>
    </lineage>
</organism>
<dbReference type="InterPro" id="IPR002401">
    <property type="entry name" value="Cyt_P450_E_grp-I"/>
</dbReference>